<reference evidence="3 4" key="1">
    <citation type="journal article" date="2005" name="Science">
        <title>Genome sequence of Theileria parva, a bovine pathogen that transforms lymphocytes.</title>
        <authorList>
            <person name="Gardner M.J."/>
            <person name="Bishop R."/>
            <person name="Shah T."/>
            <person name="de Villiers E.P."/>
            <person name="Carlton J.M."/>
            <person name="Hall N."/>
            <person name="Ren Q."/>
            <person name="Paulsen I.T."/>
            <person name="Pain A."/>
            <person name="Berriman M."/>
            <person name="Wilson R.J.M."/>
            <person name="Sato S."/>
            <person name="Ralph S.A."/>
            <person name="Mann D.J."/>
            <person name="Xiong Z."/>
            <person name="Shallom S.J."/>
            <person name="Weidman J."/>
            <person name="Jiang L."/>
            <person name="Lynn J."/>
            <person name="Weaver B."/>
            <person name="Shoaibi A."/>
            <person name="Domingo A.R."/>
            <person name="Wasawo D."/>
            <person name="Crabtree J."/>
            <person name="Wortman J.R."/>
            <person name="Haas B."/>
            <person name="Angiuoli S.V."/>
            <person name="Creasy T.H."/>
            <person name="Lu C."/>
            <person name="Suh B."/>
            <person name="Silva J.C."/>
            <person name="Utterback T.R."/>
            <person name="Feldblyum T.V."/>
            <person name="Pertea M."/>
            <person name="Allen J."/>
            <person name="Nierman W.C."/>
            <person name="Taracha E.L.N."/>
            <person name="Salzberg S.L."/>
            <person name="White O.R."/>
            <person name="Fitzhugh H.A."/>
            <person name="Morzaria S."/>
            <person name="Venter J.C."/>
            <person name="Fraser C.M."/>
            <person name="Nene V."/>
        </authorList>
    </citation>
    <scope>NUCLEOTIDE SEQUENCE [LARGE SCALE GENOMIC DNA]</scope>
    <source>
        <strain evidence="3 4">Muguga</strain>
    </source>
</reference>
<gene>
    <name evidence="3" type="ordered locus">TP04_0678</name>
</gene>
<protein>
    <recommendedName>
        <fullName evidence="2">Protein kinase domain-containing protein</fullName>
    </recommendedName>
</protein>
<dbReference type="PANTHER" id="PTHR44167:SF24">
    <property type="entry name" value="SERINE_THREONINE-PROTEIN KINASE CHK2"/>
    <property type="match status" value="1"/>
</dbReference>
<proteinExistence type="predicted"/>
<dbReference type="InterPro" id="IPR000719">
    <property type="entry name" value="Prot_kinase_dom"/>
</dbReference>
<comment type="caution">
    <text evidence="3">The sequence shown here is derived from an EMBL/GenBank/DDBJ whole genome shotgun (WGS) entry which is preliminary data.</text>
</comment>
<dbReference type="SMART" id="SM00220">
    <property type="entry name" value="S_TKc"/>
    <property type="match status" value="1"/>
</dbReference>
<feature type="domain" description="Protein kinase" evidence="2">
    <location>
        <begin position="58"/>
        <end position="363"/>
    </location>
</feature>
<feature type="compositionally biased region" description="Basic and acidic residues" evidence="1">
    <location>
        <begin position="10"/>
        <end position="32"/>
    </location>
</feature>
<evidence type="ECO:0000313" key="3">
    <source>
        <dbReference type="EMBL" id="EAN32031.1"/>
    </source>
</evidence>
<name>Q4N1Q1_THEPA</name>
<keyword evidence="4" id="KW-1185">Reference proteome</keyword>
<dbReference type="KEGG" id="tpv:TP04_0678"/>
<dbReference type="eggNOG" id="KOG0615">
    <property type="taxonomic scope" value="Eukaryota"/>
</dbReference>
<dbReference type="PROSITE" id="PS00108">
    <property type="entry name" value="PROTEIN_KINASE_ST"/>
    <property type="match status" value="1"/>
</dbReference>
<dbReference type="Pfam" id="PF00069">
    <property type="entry name" value="Pkinase"/>
    <property type="match status" value="1"/>
</dbReference>
<dbReference type="InterPro" id="IPR008271">
    <property type="entry name" value="Ser/Thr_kinase_AS"/>
</dbReference>
<dbReference type="Gene3D" id="3.30.200.20">
    <property type="entry name" value="Phosphorylase Kinase, domain 1"/>
    <property type="match status" value="1"/>
</dbReference>
<sequence>MQQGAILDATKAHLRDSKYNEGSKSDQDEKLSPKVVNNEGDSRNLERVSIDALRTPEHKKIRKLSAGSKLSSYYYIGAELRICADSNKKSSSRPLLRDIIDRKTGEPKILKIISKSRIPPGVDSLNNWRALCEKLLNMPPMPNLMRIDQIWESETSFYIVTEKFIGGELFEYLLKEKAIPEDICKYIFRQILLAAEALHSMNLLHRDIKPENIMFRNPTRSVLPVAERYELALIDFDTCKMTDCPTADKTEVVNGKRRLVGTYGYLAPEILRGDEYSTASDMWSIGIVLYILMTGIPPISMDKMYDAKASHAVLAAAEANGIDFNTPPLGEFPLARDLCKRLLSFDKRKRISSASDALAHPWLAGLPTVFDHSLKLRNNSNDSSNSNNRKFPKNPNGGSGNDGNSYGNNGGSGSGERSFWNPVNPNYRNNGGVNRQDCITTDFAVDLSELEDKNQVDVEVCKRERDHIPSPNEKTVSRTDQAFLQCLTTNAESIDGVYRKNQKRRQHVDVQSY</sequence>
<dbReference type="Proteomes" id="UP000001949">
    <property type="component" value="Unassembled WGS sequence"/>
</dbReference>
<dbReference type="GO" id="GO:0005524">
    <property type="term" value="F:ATP binding"/>
    <property type="evidence" value="ECO:0007669"/>
    <property type="project" value="InterPro"/>
</dbReference>
<evidence type="ECO:0000313" key="4">
    <source>
        <dbReference type="Proteomes" id="UP000001949"/>
    </source>
</evidence>
<dbReference type="InParanoid" id="Q4N1Q1"/>
<dbReference type="VEuPathDB" id="PiroplasmaDB:TpMuguga_04g00678"/>
<dbReference type="Gene3D" id="1.10.510.10">
    <property type="entry name" value="Transferase(Phosphotransferase) domain 1"/>
    <property type="match status" value="1"/>
</dbReference>
<dbReference type="PANTHER" id="PTHR44167">
    <property type="entry name" value="OVARIAN-SPECIFIC SERINE/THREONINE-PROTEIN KINASE LOK-RELATED"/>
    <property type="match status" value="1"/>
</dbReference>
<dbReference type="GeneID" id="3500686"/>
<dbReference type="GO" id="GO:0044773">
    <property type="term" value="P:mitotic DNA damage checkpoint signaling"/>
    <property type="evidence" value="ECO:0007669"/>
    <property type="project" value="TreeGrafter"/>
</dbReference>
<evidence type="ECO:0000259" key="2">
    <source>
        <dbReference type="PROSITE" id="PS50011"/>
    </source>
</evidence>
<dbReference type="AlphaFoldDB" id="Q4N1Q1"/>
<dbReference type="EMBL" id="AAGK01000004">
    <property type="protein sequence ID" value="EAN32031.1"/>
    <property type="molecule type" value="Genomic_DNA"/>
</dbReference>
<dbReference type="PROSITE" id="PS50011">
    <property type="entry name" value="PROTEIN_KINASE_DOM"/>
    <property type="match status" value="1"/>
</dbReference>
<feature type="compositionally biased region" description="Polar residues" evidence="1">
    <location>
        <begin position="421"/>
        <end position="435"/>
    </location>
</feature>
<dbReference type="SUPFAM" id="SSF56112">
    <property type="entry name" value="Protein kinase-like (PK-like)"/>
    <property type="match status" value="1"/>
</dbReference>
<evidence type="ECO:0000256" key="1">
    <source>
        <dbReference type="SAM" id="MobiDB-lite"/>
    </source>
</evidence>
<organism evidence="3 4">
    <name type="scientific">Theileria parva</name>
    <name type="common">East coast fever infection agent</name>
    <dbReference type="NCBI Taxonomy" id="5875"/>
    <lineage>
        <taxon>Eukaryota</taxon>
        <taxon>Sar</taxon>
        <taxon>Alveolata</taxon>
        <taxon>Apicomplexa</taxon>
        <taxon>Aconoidasida</taxon>
        <taxon>Piroplasmida</taxon>
        <taxon>Theileriidae</taxon>
        <taxon>Theileria</taxon>
    </lineage>
</organism>
<feature type="compositionally biased region" description="Low complexity" evidence="1">
    <location>
        <begin position="378"/>
        <end position="388"/>
    </location>
</feature>
<feature type="region of interest" description="Disordered" evidence="1">
    <location>
        <begin position="1"/>
        <end position="43"/>
    </location>
</feature>
<dbReference type="InterPro" id="IPR011009">
    <property type="entry name" value="Kinase-like_dom_sf"/>
</dbReference>
<dbReference type="STRING" id="5875.Q4N1Q1"/>
<dbReference type="OMA" id="NIMFRNP"/>
<feature type="region of interest" description="Disordered" evidence="1">
    <location>
        <begin position="377"/>
        <end position="435"/>
    </location>
</feature>
<accession>Q4N1Q1</accession>
<dbReference type="GO" id="GO:0004674">
    <property type="term" value="F:protein serine/threonine kinase activity"/>
    <property type="evidence" value="ECO:0007669"/>
    <property type="project" value="TreeGrafter"/>
</dbReference>
<dbReference type="GO" id="GO:0005634">
    <property type="term" value="C:nucleus"/>
    <property type="evidence" value="ECO:0007669"/>
    <property type="project" value="TreeGrafter"/>
</dbReference>